<feature type="transmembrane region" description="Helical" evidence="1">
    <location>
        <begin position="85"/>
        <end position="109"/>
    </location>
</feature>
<proteinExistence type="predicted"/>
<gene>
    <name evidence="2" type="ORF">EVAR_34681_1</name>
</gene>
<evidence type="ECO:0000313" key="3">
    <source>
        <dbReference type="Proteomes" id="UP000299102"/>
    </source>
</evidence>
<dbReference type="AlphaFoldDB" id="A0A4C1VIB9"/>
<keyword evidence="1" id="KW-0472">Membrane</keyword>
<keyword evidence="1" id="KW-0812">Transmembrane</keyword>
<sequence>MVTSVNPDSGTTPIDRTLNGPPILCGEASLCGAFLAGASPVGHPWPSSFREASPFSLNYVKIWRIFSSTMMAWPREKHKGKESTFAVVLKALQLVLFSAVVIDIAAYAYKYQYEVDFTTKGQLYITVISGAITLMRSLVPTVKNYHEVADRLFNEVHLIHFKHKSEYHLKAHLAVRKLCTRWTPLTLSAAKFCRVNWCLETMERFTGGGSNAVFDPVIDDECWISL</sequence>
<reference evidence="2 3" key="1">
    <citation type="journal article" date="2019" name="Commun. Biol.">
        <title>The bagworm genome reveals a unique fibroin gene that provides high tensile strength.</title>
        <authorList>
            <person name="Kono N."/>
            <person name="Nakamura H."/>
            <person name="Ohtoshi R."/>
            <person name="Tomita M."/>
            <person name="Numata K."/>
            <person name="Arakawa K."/>
        </authorList>
    </citation>
    <scope>NUCLEOTIDE SEQUENCE [LARGE SCALE GENOMIC DNA]</scope>
</reference>
<dbReference type="EMBL" id="BGZK01000336">
    <property type="protein sequence ID" value="GBP37644.1"/>
    <property type="molecule type" value="Genomic_DNA"/>
</dbReference>
<organism evidence="2 3">
    <name type="scientific">Eumeta variegata</name>
    <name type="common">Bagworm moth</name>
    <name type="synonym">Eumeta japonica</name>
    <dbReference type="NCBI Taxonomy" id="151549"/>
    <lineage>
        <taxon>Eukaryota</taxon>
        <taxon>Metazoa</taxon>
        <taxon>Ecdysozoa</taxon>
        <taxon>Arthropoda</taxon>
        <taxon>Hexapoda</taxon>
        <taxon>Insecta</taxon>
        <taxon>Pterygota</taxon>
        <taxon>Neoptera</taxon>
        <taxon>Endopterygota</taxon>
        <taxon>Lepidoptera</taxon>
        <taxon>Glossata</taxon>
        <taxon>Ditrysia</taxon>
        <taxon>Tineoidea</taxon>
        <taxon>Psychidae</taxon>
        <taxon>Oiketicinae</taxon>
        <taxon>Eumeta</taxon>
    </lineage>
</organism>
<comment type="caution">
    <text evidence="2">The sequence shown here is derived from an EMBL/GenBank/DDBJ whole genome shotgun (WGS) entry which is preliminary data.</text>
</comment>
<dbReference type="OrthoDB" id="6678752at2759"/>
<feature type="transmembrane region" description="Helical" evidence="1">
    <location>
        <begin position="121"/>
        <end position="139"/>
    </location>
</feature>
<protein>
    <submittedName>
        <fullName evidence="2">Uncharacterized protein</fullName>
    </submittedName>
</protein>
<accession>A0A4C1VIB9</accession>
<name>A0A4C1VIB9_EUMVA</name>
<evidence type="ECO:0000256" key="1">
    <source>
        <dbReference type="SAM" id="Phobius"/>
    </source>
</evidence>
<keyword evidence="1" id="KW-1133">Transmembrane helix</keyword>
<dbReference type="Proteomes" id="UP000299102">
    <property type="component" value="Unassembled WGS sequence"/>
</dbReference>
<keyword evidence="3" id="KW-1185">Reference proteome</keyword>
<evidence type="ECO:0000313" key="2">
    <source>
        <dbReference type="EMBL" id="GBP37644.1"/>
    </source>
</evidence>